<dbReference type="EMBL" id="MF630921">
    <property type="protein sequence ID" value="ATI17028.1"/>
    <property type="molecule type" value="Genomic_DNA"/>
</dbReference>
<evidence type="ECO:0000313" key="2">
    <source>
        <dbReference type="Proteomes" id="UP000275089"/>
    </source>
</evidence>
<keyword evidence="2" id="KW-1185">Reference proteome</keyword>
<dbReference type="RefSeq" id="YP_009812897.1">
    <property type="nucleotide sequence ID" value="NC_048071.1"/>
</dbReference>
<protein>
    <submittedName>
        <fullName evidence="1">Uncharacterized protein</fullName>
    </submittedName>
</protein>
<accession>A0A384WIP6</accession>
<name>A0A384WIP6_9CAUD</name>
<organism evidence="1 2">
    <name type="scientific">Escherichia phage IMM-002</name>
    <dbReference type="NCBI Taxonomy" id="2041760"/>
    <lineage>
        <taxon>Viruses</taxon>
        <taxon>Duplodnaviria</taxon>
        <taxon>Heunggongvirae</taxon>
        <taxon>Uroviricota</taxon>
        <taxon>Caudoviricetes</taxon>
        <taxon>Autographivirales</taxon>
        <taxon>Autotranscriptaviridae</taxon>
        <taxon>Studiervirinae</taxon>
        <taxon>Kayfunavirus</taxon>
        <taxon>Kayfunavirus IMM002</taxon>
    </lineage>
</organism>
<sequence length="41" mass="4880">MFPMLLLRIPRVAIVITPYRLRCLRYPPAIRLCTYRPVSGY</sequence>
<dbReference type="KEGG" id="vg:55003970"/>
<proteinExistence type="predicted"/>
<dbReference type="GeneID" id="55003970"/>
<dbReference type="Proteomes" id="UP000275089">
    <property type="component" value="Segment"/>
</dbReference>
<reference evidence="1 2" key="1">
    <citation type="submission" date="2017-08" db="EMBL/GenBank/DDBJ databases">
        <title>Genomic analysis reveals CRISPR-Cas mediated host-pathogen interaction between enterotoxigenic Escherichia coli and phages.</title>
        <authorList>
            <person name="Chakraborty S."/>
            <person name="Begum Y.A."/>
            <person name="Qadri F."/>
            <person name="Camilli A."/>
        </authorList>
    </citation>
    <scope>NUCLEOTIDE SEQUENCE [LARGE SCALE GENOMIC DNA]</scope>
</reference>
<evidence type="ECO:0000313" key="1">
    <source>
        <dbReference type="EMBL" id="ATI17028.1"/>
    </source>
</evidence>